<dbReference type="Proteomes" id="UP000203821">
    <property type="component" value="Genome"/>
</dbReference>
<evidence type="ECO:0000313" key="1">
    <source>
        <dbReference type="EMBL" id="ANM46375.1"/>
    </source>
</evidence>
<keyword evidence="2" id="KW-1185">Reference proteome</keyword>
<gene>
    <name evidence="1" type="ORF">MP2_gp26</name>
</gene>
<dbReference type="RefSeq" id="YP_009291553.1">
    <property type="nucleotide sequence ID" value="NC_031115.1"/>
</dbReference>
<dbReference type="Pfam" id="PF17574">
    <property type="entry name" value="TA_inhibitor"/>
    <property type="match status" value="1"/>
</dbReference>
<accession>A0A192YB71</accession>
<dbReference type="KEGG" id="vg:29068321"/>
<protein>
    <submittedName>
        <fullName evidence="1">Uncharacterized protein</fullName>
    </submittedName>
</protein>
<dbReference type="OrthoDB" id="19432at10239"/>
<sequence>MNQRNTIRLSDTVDSYERKVHINVRNGKVTMVYRWKDRYSDKKHTQRTTMNDDQTEHLLSVLERMREKIAEESEEV</sequence>
<evidence type="ECO:0000313" key="2">
    <source>
        <dbReference type="Proteomes" id="UP000203821"/>
    </source>
</evidence>
<organism evidence="1 2">
    <name type="scientific">Morganella phage vB_MmoP_MP2</name>
    <dbReference type="NCBI Taxonomy" id="1852627"/>
    <lineage>
        <taxon>Viruses</taxon>
        <taxon>Duplodnaviria</taxon>
        <taxon>Heunggongvirae</taxon>
        <taxon>Uroviricota</taxon>
        <taxon>Caudoviricetes</taxon>
        <taxon>Autographivirales</taxon>
        <taxon>Autotranscriptaviridae</taxon>
        <taxon>Studiervirinae</taxon>
        <taxon>Minipunavirus</taxon>
        <taxon>Minipunavirus MP2</taxon>
    </lineage>
</organism>
<dbReference type="InterPro" id="IPR035151">
    <property type="entry name" value="TA_inhibitor"/>
</dbReference>
<proteinExistence type="predicted"/>
<name>A0A192YB71_9CAUD</name>
<reference evidence="1 2" key="1">
    <citation type="submission" date="2016-04" db="EMBL/GenBank/DDBJ databases">
        <title>Comparative genomics of Morganella phages MP1 and MP2 define new clades among the T4 and T7-like Viruses.</title>
        <authorList>
            <person name="Pinto G."/>
            <person name="Oliveira A."/>
            <person name="Malgorzata L."/>
            <person name="Kropinski A."/>
            <person name="Azeredo J."/>
        </authorList>
    </citation>
    <scope>NUCLEOTIDE SEQUENCE [LARGE SCALE GENOMIC DNA]</scope>
</reference>
<dbReference type="GeneID" id="29068321"/>
<dbReference type="EMBL" id="KX078568">
    <property type="protein sequence ID" value="ANM46375.1"/>
    <property type="molecule type" value="Genomic_DNA"/>
</dbReference>